<dbReference type="Gene3D" id="6.20.50.110">
    <property type="entry name" value="Methyltransferase, zinc-binding domain"/>
    <property type="match status" value="1"/>
</dbReference>
<dbReference type="Gene3D" id="6.10.250.3100">
    <property type="match status" value="1"/>
</dbReference>
<keyword evidence="4" id="KW-1185">Reference proteome</keyword>
<evidence type="ECO:0000259" key="2">
    <source>
        <dbReference type="Pfam" id="PF08484"/>
    </source>
</evidence>
<dbReference type="Pfam" id="PF08484">
    <property type="entry name" value="Methyltransf_14"/>
    <property type="match status" value="1"/>
</dbReference>
<dbReference type="Pfam" id="PF08421">
    <property type="entry name" value="Methyltransf_13"/>
    <property type="match status" value="1"/>
</dbReference>
<dbReference type="STRING" id="272627.CCC_00766"/>
<protein>
    <submittedName>
        <fullName evidence="3">Methyltransferase</fullName>
    </submittedName>
</protein>
<name>A0A0C2YSK7_PARME</name>
<keyword evidence="3" id="KW-0808">Transferase</keyword>
<dbReference type="SUPFAM" id="SSF53335">
    <property type="entry name" value="S-adenosyl-L-methionine-dependent methyltransferases"/>
    <property type="match status" value="1"/>
</dbReference>
<evidence type="ECO:0000313" key="4">
    <source>
        <dbReference type="Proteomes" id="UP000031971"/>
    </source>
</evidence>
<feature type="domain" description="C-methyltransferase" evidence="2">
    <location>
        <begin position="252"/>
        <end position="409"/>
    </location>
</feature>
<keyword evidence="3" id="KW-0489">Methyltransferase</keyword>
<dbReference type="PANTHER" id="PTHR43861">
    <property type="entry name" value="TRANS-ACONITATE 2-METHYLTRANSFERASE-RELATED"/>
    <property type="match status" value="1"/>
</dbReference>
<proteinExistence type="predicted"/>
<dbReference type="InterPro" id="IPR038576">
    <property type="entry name" value="Methyltransf_Zn-bd_dom_put_sf"/>
</dbReference>
<dbReference type="Pfam" id="PF13489">
    <property type="entry name" value="Methyltransf_23"/>
    <property type="match status" value="1"/>
</dbReference>
<dbReference type="InterPro" id="IPR013630">
    <property type="entry name" value="Methyltransf_Zn-bd_dom_put"/>
</dbReference>
<dbReference type="AlphaFoldDB" id="A0A0C2YSK7"/>
<evidence type="ECO:0000259" key="1">
    <source>
        <dbReference type="Pfam" id="PF08421"/>
    </source>
</evidence>
<dbReference type="GO" id="GO:0008168">
    <property type="term" value="F:methyltransferase activity"/>
    <property type="evidence" value="ECO:0007669"/>
    <property type="project" value="UniProtKB-KW"/>
</dbReference>
<feature type="domain" description="Methyltransferase putative zinc binding" evidence="1">
    <location>
        <begin position="11"/>
        <end position="72"/>
    </location>
</feature>
<dbReference type="EMBL" id="JXSL01000030">
    <property type="protein sequence ID" value="KIL97705.1"/>
    <property type="molecule type" value="Genomic_DNA"/>
</dbReference>
<accession>A0A0C2YSK7</accession>
<dbReference type="Proteomes" id="UP000031971">
    <property type="component" value="Unassembled WGS sequence"/>
</dbReference>
<dbReference type="PANTHER" id="PTHR43861:SF5">
    <property type="entry name" value="BLL5978 PROTEIN"/>
    <property type="match status" value="1"/>
</dbReference>
<sequence>MAGSHHRRDTCRLCGSAHLTEVVKLAPTPPANAFVPALELDTAQERFPLDVFFCEDCAHVQLLDVVDPRVLFEHYVYVSGTSPVFVKHFEDYAAFVMERFKPVSGGLVLDIGSNDGTLLSFFQKAGMRVLGIDPAQEISAEATSRGIPTICGFFGADKGAEIAASHGKTEVITANNVFAHIDDLSGVVDGVRGLLSPSGVFVFEVSYLVDVFENTLFDTIYHEHLDYHSVGPLVRFFAAKGMELVEAIRVGSHGGSLRGIAQLKNGPHKVGSSVAEALALEQKLGLDKAATLAKFAADIEALGAELNGLLKTLKAQGKRIGGFGAPAKATTLMYHFGIGPDLVDFIIDDSPLKQGLYSPGMHIPVVSSADGFAQKPDYLVILAWNFAKAIVDKNAAFRDAGGKFIIPIPKVEVV</sequence>
<dbReference type="Gene3D" id="3.40.50.150">
    <property type="entry name" value="Vaccinia Virus protein VP39"/>
    <property type="match status" value="1"/>
</dbReference>
<dbReference type="Gene3D" id="3.40.50.720">
    <property type="entry name" value="NAD(P)-binding Rossmann-like Domain"/>
    <property type="match status" value="1"/>
</dbReference>
<gene>
    <name evidence="3" type="ORF">CCC_00766</name>
</gene>
<dbReference type="InterPro" id="IPR029063">
    <property type="entry name" value="SAM-dependent_MTases_sf"/>
</dbReference>
<comment type="caution">
    <text evidence="3">The sequence shown here is derived from an EMBL/GenBank/DDBJ whole genome shotgun (WGS) entry which is preliminary data.</text>
</comment>
<dbReference type="GO" id="GO:0032259">
    <property type="term" value="P:methylation"/>
    <property type="evidence" value="ECO:0007669"/>
    <property type="project" value="UniProtKB-KW"/>
</dbReference>
<reference evidence="3 4" key="1">
    <citation type="submission" date="2015-01" db="EMBL/GenBank/DDBJ databases">
        <title>Genome Sequence of Magnetospirillum magnetotacticum Strain MS-1.</title>
        <authorList>
            <person name="Marinov G.K."/>
            <person name="Smalley M.D."/>
            <person name="DeSalvo G."/>
        </authorList>
    </citation>
    <scope>NUCLEOTIDE SEQUENCE [LARGE SCALE GENOMIC DNA]</scope>
    <source>
        <strain evidence="3 4">MS-1</strain>
    </source>
</reference>
<dbReference type="RefSeq" id="WP_041042064.1">
    <property type="nucleotide sequence ID" value="NZ_JXSL01000030.1"/>
</dbReference>
<dbReference type="InterPro" id="IPR013691">
    <property type="entry name" value="MeTrfase_14"/>
</dbReference>
<dbReference type="OrthoDB" id="9815644at2"/>
<evidence type="ECO:0000313" key="3">
    <source>
        <dbReference type="EMBL" id="KIL97705.1"/>
    </source>
</evidence>
<organism evidence="3 4">
    <name type="scientific">Paramagnetospirillum magnetotacticum MS-1</name>
    <dbReference type="NCBI Taxonomy" id="272627"/>
    <lineage>
        <taxon>Bacteria</taxon>
        <taxon>Pseudomonadati</taxon>
        <taxon>Pseudomonadota</taxon>
        <taxon>Alphaproteobacteria</taxon>
        <taxon>Rhodospirillales</taxon>
        <taxon>Magnetospirillaceae</taxon>
        <taxon>Paramagnetospirillum</taxon>
    </lineage>
</organism>